<comment type="caution">
    <text evidence="1">The sequence shown here is derived from an EMBL/GenBank/DDBJ whole genome shotgun (WGS) entry which is preliminary data.</text>
</comment>
<sequence length="135" mass="15076">MELCFFFNCSTESQSDTCKVLVKEQPLILPGAVKEDVPTFIAHWNKSWSSHLKLEHFDGNLFNLTALDSRPTLERSDPYWTYNLHEGEILTAEFAFGVGELGFGITGGFWGAGAGVEGPTGERVSERAEVWFEKV</sequence>
<evidence type="ECO:0000313" key="1">
    <source>
        <dbReference type="EMBL" id="KAK7449174.1"/>
    </source>
</evidence>
<dbReference type="Proteomes" id="UP001498398">
    <property type="component" value="Unassembled WGS sequence"/>
</dbReference>
<proteinExistence type="predicted"/>
<organism evidence="1 2">
    <name type="scientific">Marasmiellus scandens</name>
    <dbReference type="NCBI Taxonomy" id="2682957"/>
    <lineage>
        <taxon>Eukaryota</taxon>
        <taxon>Fungi</taxon>
        <taxon>Dikarya</taxon>
        <taxon>Basidiomycota</taxon>
        <taxon>Agaricomycotina</taxon>
        <taxon>Agaricomycetes</taxon>
        <taxon>Agaricomycetidae</taxon>
        <taxon>Agaricales</taxon>
        <taxon>Marasmiineae</taxon>
        <taxon>Omphalotaceae</taxon>
        <taxon>Marasmiellus</taxon>
    </lineage>
</organism>
<evidence type="ECO:0000313" key="2">
    <source>
        <dbReference type="Proteomes" id="UP001498398"/>
    </source>
</evidence>
<gene>
    <name evidence="1" type="ORF">VKT23_013324</name>
</gene>
<dbReference type="EMBL" id="JBANRG010000036">
    <property type="protein sequence ID" value="KAK7449174.1"/>
    <property type="molecule type" value="Genomic_DNA"/>
</dbReference>
<reference evidence="1 2" key="1">
    <citation type="submission" date="2024-01" db="EMBL/GenBank/DDBJ databases">
        <title>A draft genome for the cacao thread blight pathogen Marasmiellus scandens.</title>
        <authorList>
            <person name="Baruah I.K."/>
            <person name="Leung J."/>
            <person name="Bukari Y."/>
            <person name="Amoako-Attah I."/>
            <person name="Meinhardt L.W."/>
            <person name="Bailey B.A."/>
            <person name="Cohen S.P."/>
        </authorList>
    </citation>
    <scope>NUCLEOTIDE SEQUENCE [LARGE SCALE GENOMIC DNA]</scope>
    <source>
        <strain evidence="1 2">GH-19</strain>
    </source>
</reference>
<name>A0ABR1J8B2_9AGAR</name>
<keyword evidence="2" id="KW-1185">Reference proteome</keyword>
<protein>
    <submittedName>
        <fullName evidence="1">Uncharacterized protein</fullName>
    </submittedName>
</protein>
<accession>A0ABR1J8B2</accession>